<dbReference type="EMBL" id="ASPP01005533">
    <property type="protein sequence ID" value="ETO30326.1"/>
    <property type="molecule type" value="Genomic_DNA"/>
</dbReference>
<dbReference type="AlphaFoldDB" id="X6NWH2"/>
<sequence>MQLIEENNILKEYYDTIISILNNVFSNAHMIQNDNIDQQLPIIMKDDMLGVSLPGTSYNKTQKPNINALATFFANSMEQYSSIETLARCLTITQKHALISLPTRLLDRMELLHKITLNNIVVGSDCNTVIRRKAKFDCDKFISAIENGIIQLDSKRSIEPLMKIILNEM</sequence>
<reference evidence="1 2" key="1">
    <citation type="journal article" date="2013" name="Curr. Biol.">
        <title>The Genome of the Foraminiferan Reticulomyxa filosa.</title>
        <authorList>
            <person name="Glockner G."/>
            <person name="Hulsmann N."/>
            <person name="Schleicher M."/>
            <person name="Noegel A.A."/>
            <person name="Eichinger L."/>
            <person name="Gallinger C."/>
            <person name="Pawlowski J."/>
            <person name="Sierra R."/>
            <person name="Euteneuer U."/>
            <person name="Pillet L."/>
            <person name="Moustafa A."/>
            <person name="Platzer M."/>
            <person name="Groth M."/>
            <person name="Szafranski K."/>
            <person name="Schliwa M."/>
        </authorList>
    </citation>
    <scope>NUCLEOTIDE SEQUENCE [LARGE SCALE GENOMIC DNA]</scope>
</reference>
<accession>X6NWH2</accession>
<comment type="caution">
    <text evidence="1">The sequence shown here is derived from an EMBL/GenBank/DDBJ whole genome shotgun (WGS) entry which is preliminary data.</text>
</comment>
<protein>
    <submittedName>
        <fullName evidence="1">Uncharacterized protein</fullName>
    </submittedName>
</protein>
<evidence type="ECO:0000313" key="2">
    <source>
        <dbReference type="Proteomes" id="UP000023152"/>
    </source>
</evidence>
<name>X6NWH2_RETFI</name>
<proteinExistence type="predicted"/>
<dbReference type="Proteomes" id="UP000023152">
    <property type="component" value="Unassembled WGS sequence"/>
</dbReference>
<gene>
    <name evidence="1" type="ORF">RFI_06791</name>
</gene>
<evidence type="ECO:0000313" key="1">
    <source>
        <dbReference type="EMBL" id="ETO30326.1"/>
    </source>
</evidence>
<keyword evidence="2" id="KW-1185">Reference proteome</keyword>
<organism evidence="1 2">
    <name type="scientific">Reticulomyxa filosa</name>
    <dbReference type="NCBI Taxonomy" id="46433"/>
    <lineage>
        <taxon>Eukaryota</taxon>
        <taxon>Sar</taxon>
        <taxon>Rhizaria</taxon>
        <taxon>Retaria</taxon>
        <taxon>Foraminifera</taxon>
        <taxon>Monothalamids</taxon>
        <taxon>Reticulomyxidae</taxon>
        <taxon>Reticulomyxa</taxon>
    </lineage>
</organism>